<name>A0ABT1R7C6_9HYPH</name>
<evidence type="ECO:0000313" key="1">
    <source>
        <dbReference type="EMBL" id="MCQ4631070.1"/>
    </source>
</evidence>
<dbReference type="Proteomes" id="UP000996601">
    <property type="component" value="Unassembled WGS sequence"/>
</dbReference>
<organism evidence="1 2">
    <name type="scientific">Shinella lacus</name>
    <dbReference type="NCBI Taxonomy" id="2654216"/>
    <lineage>
        <taxon>Bacteria</taxon>
        <taxon>Pseudomonadati</taxon>
        <taxon>Pseudomonadota</taxon>
        <taxon>Alphaproteobacteria</taxon>
        <taxon>Hyphomicrobiales</taxon>
        <taxon>Rhizobiaceae</taxon>
        <taxon>Shinella</taxon>
    </lineage>
</organism>
<dbReference type="RefSeq" id="WP_256117536.1">
    <property type="nucleotide sequence ID" value="NZ_WHSB02000004.1"/>
</dbReference>
<keyword evidence="2" id="KW-1185">Reference proteome</keyword>
<proteinExistence type="predicted"/>
<accession>A0ABT1R7C6</accession>
<protein>
    <submittedName>
        <fullName evidence="1">Uncharacterized protein</fullName>
    </submittedName>
</protein>
<evidence type="ECO:0000313" key="2">
    <source>
        <dbReference type="Proteomes" id="UP000996601"/>
    </source>
</evidence>
<gene>
    <name evidence="1" type="ORF">GB927_013535</name>
</gene>
<comment type="caution">
    <text evidence="1">The sequence shown here is derived from an EMBL/GenBank/DDBJ whole genome shotgun (WGS) entry which is preliminary data.</text>
</comment>
<reference evidence="1" key="1">
    <citation type="submission" date="2021-07" db="EMBL/GenBank/DDBJ databases">
        <title>Shinella sp. nov., a novel member of the genus Shinella from water.</title>
        <authorList>
            <person name="Deng Y."/>
        </authorList>
    </citation>
    <scope>NUCLEOTIDE SEQUENCE</scope>
    <source>
        <strain evidence="1">CPCC 100929</strain>
    </source>
</reference>
<sequence length="83" mass="9197">MTVATQHAATSGIDPQSADFLDRFAETMRVESGMDLPHSYFVEEARRRIAGGTVHHLADHHTRPEQLQSSACFDAWAKDEDAA</sequence>
<dbReference type="EMBL" id="WHSB02000004">
    <property type="protein sequence ID" value="MCQ4631070.1"/>
    <property type="molecule type" value="Genomic_DNA"/>
</dbReference>